<comment type="catalytic activity">
    <reaction evidence="4 5">
        <text>L-dehydroascorbate + 2 glutathione = glutathione disulfide + L-ascorbate</text>
        <dbReference type="Rhea" id="RHEA:24424"/>
        <dbReference type="ChEBI" id="CHEBI:38290"/>
        <dbReference type="ChEBI" id="CHEBI:57925"/>
        <dbReference type="ChEBI" id="CHEBI:58297"/>
        <dbReference type="ChEBI" id="CHEBI:58539"/>
        <dbReference type="EC" id="1.8.5.1"/>
    </reaction>
</comment>
<keyword evidence="8" id="KW-1185">Reference proteome</keyword>
<comment type="catalytic activity">
    <reaction evidence="3 5">
        <text>methylarsonate + 2 glutathione + H(+) = methylarsonous acid + glutathione disulfide + H2O</text>
        <dbReference type="Rhea" id="RHEA:15969"/>
        <dbReference type="ChEBI" id="CHEBI:15377"/>
        <dbReference type="ChEBI" id="CHEBI:15378"/>
        <dbReference type="ChEBI" id="CHEBI:17826"/>
        <dbReference type="ChEBI" id="CHEBI:33409"/>
        <dbReference type="ChEBI" id="CHEBI:57925"/>
        <dbReference type="ChEBI" id="CHEBI:58297"/>
        <dbReference type="EC" id="1.20.4.2"/>
    </reaction>
</comment>
<dbReference type="GeneID" id="100368687"/>
<dbReference type="PRINTS" id="PR01625">
    <property type="entry name" value="GSTRNSFRASEO"/>
</dbReference>
<reference evidence="9" key="1">
    <citation type="submission" date="2025-08" db="UniProtKB">
        <authorList>
            <consortium name="RefSeq"/>
        </authorList>
    </citation>
    <scope>IDENTIFICATION</scope>
    <source>
        <tissue evidence="9">Testes</tissue>
    </source>
</reference>
<evidence type="ECO:0000259" key="7">
    <source>
        <dbReference type="PROSITE" id="PS50405"/>
    </source>
</evidence>
<evidence type="ECO:0000256" key="3">
    <source>
        <dbReference type="ARBA" id="ARBA00048353"/>
    </source>
</evidence>
<dbReference type="SUPFAM" id="SSF47616">
    <property type="entry name" value="GST C-terminal domain-like"/>
    <property type="match status" value="1"/>
</dbReference>
<comment type="similarity">
    <text evidence="1 5">Belongs to the GST superfamily. Omega family.</text>
</comment>
<dbReference type="EC" id="1.20.4.2" evidence="5"/>
<gene>
    <name evidence="9" type="primary">LOC100368687</name>
</gene>
<keyword evidence="5" id="KW-0808">Transferase</keyword>
<dbReference type="SFLD" id="SFLDG00358">
    <property type="entry name" value="Main_(cytGST)"/>
    <property type="match status" value="1"/>
</dbReference>
<dbReference type="EC" id="1.8.5.1" evidence="5"/>
<dbReference type="InterPro" id="IPR040079">
    <property type="entry name" value="Glutathione_S-Trfase"/>
</dbReference>
<name>A0ABM0GVX6_SACKO</name>
<evidence type="ECO:0000256" key="2">
    <source>
        <dbReference type="ARBA" id="ARBA00023002"/>
    </source>
</evidence>
<dbReference type="PROSITE" id="PS50404">
    <property type="entry name" value="GST_NTER"/>
    <property type="match status" value="1"/>
</dbReference>
<evidence type="ECO:0000256" key="5">
    <source>
        <dbReference type="RuleBase" id="RU368071"/>
    </source>
</evidence>
<dbReference type="PANTHER" id="PTHR43968:SF6">
    <property type="entry name" value="GLUTATHIONE S-TRANSFERASE OMEGA"/>
    <property type="match status" value="1"/>
</dbReference>
<accession>A0ABM0GVX6</accession>
<dbReference type="Proteomes" id="UP000694865">
    <property type="component" value="Unplaced"/>
</dbReference>
<feature type="domain" description="GST N-terminal" evidence="6">
    <location>
        <begin position="16"/>
        <end position="96"/>
    </location>
</feature>
<dbReference type="InterPro" id="IPR036282">
    <property type="entry name" value="Glutathione-S-Trfase_C_sf"/>
</dbReference>
<dbReference type="SFLD" id="SFLDS00019">
    <property type="entry name" value="Glutathione_Transferase_(cytos"/>
    <property type="match status" value="1"/>
</dbReference>
<proteinExistence type="inferred from homology"/>
<dbReference type="InterPro" id="IPR005442">
    <property type="entry name" value="GST_omega"/>
</dbReference>
<evidence type="ECO:0000313" key="9">
    <source>
        <dbReference type="RefSeq" id="XP_002738505.1"/>
    </source>
</evidence>
<sequence length="239" mass="27814">MSDKHLGADSELPPLKKDTLRIYSMRFCPMAQRTILALGVKGIEHEVVNVNLKKKPSWFIERNPKGLVPILEINDQIVYESVVCCEYLDEVYPGDQLVAETPYQRAQDKILIDFFSGKIVPLMMSRKEVTGLEEEKKNDFFQHLDRMENELKERKSVYFRGEKPGLVDIIIWPFFERIEGMNVLGGDSLPGNRFPLLTSWMSQMMEVPAVKNHHVSPEQFRRFYKHYNSPNPLIDEILL</sequence>
<dbReference type="Gene3D" id="3.40.30.10">
    <property type="entry name" value="Glutaredoxin"/>
    <property type="match status" value="1"/>
</dbReference>
<dbReference type="PANTHER" id="PTHR43968">
    <property type="match status" value="1"/>
</dbReference>
<evidence type="ECO:0000256" key="1">
    <source>
        <dbReference type="ARBA" id="ARBA00011067"/>
    </source>
</evidence>
<dbReference type="Pfam" id="PF13417">
    <property type="entry name" value="GST_N_3"/>
    <property type="match status" value="1"/>
</dbReference>
<dbReference type="InterPro" id="IPR036249">
    <property type="entry name" value="Thioredoxin-like_sf"/>
</dbReference>
<dbReference type="InterPro" id="IPR004045">
    <property type="entry name" value="Glutathione_S-Trfase_N"/>
</dbReference>
<dbReference type="RefSeq" id="XP_002738505.1">
    <property type="nucleotide sequence ID" value="XM_002738459.2"/>
</dbReference>
<keyword evidence="2 5" id="KW-0560">Oxidoreductase</keyword>
<organism evidence="8 9">
    <name type="scientific">Saccoglossus kowalevskii</name>
    <name type="common">Acorn worm</name>
    <dbReference type="NCBI Taxonomy" id="10224"/>
    <lineage>
        <taxon>Eukaryota</taxon>
        <taxon>Metazoa</taxon>
        <taxon>Hemichordata</taxon>
        <taxon>Enteropneusta</taxon>
        <taxon>Harrimaniidae</taxon>
        <taxon>Saccoglossus</taxon>
    </lineage>
</organism>
<protein>
    <recommendedName>
        <fullName evidence="5">Glutathione S-transferase omega</fullName>
        <shortName evidence="5">GSTO</shortName>
        <ecNumber evidence="5">1.20.4.2</ecNumber>
        <ecNumber evidence="5">1.8.5.1</ecNumber>
        <ecNumber evidence="5">2.5.1.18</ecNumber>
    </recommendedName>
    <alternativeName>
        <fullName evidence="5">Glutathione-dependent dehydroascorbate reductase</fullName>
    </alternativeName>
    <alternativeName>
        <fullName evidence="5">Monomethylarsonic acid reductase</fullName>
    </alternativeName>
</protein>
<feature type="domain" description="GST C-terminal" evidence="7">
    <location>
        <begin position="101"/>
        <end position="223"/>
    </location>
</feature>
<dbReference type="Gene3D" id="1.20.1050.10">
    <property type="match status" value="1"/>
</dbReference>
<dbReference type="Pfam" id="PF00043">
    <property type="entry name" value="GST_C"/>
    <property type="match status" value="1"/>
</dbReference>
<evidence type="ECO:0000256" key="4">
    <source>
        <dbReference type="ARBA" id="ARBA00049544"/>
    </source>
</evidence>
<dbReference type="InterPro" id="IPR004046">
    <property type="entry name" value="GST_C"/>
</dbReference>
<evidence type="ECO:0000313" key="8">
    <source>
        <dbReference type="Proteomes" id="UP000694865"/>
    </source>
</evidence>
<dbReference type="PROSITE" id="PS50405">
    <property type="entry name" value="GST_CTER"/>
    <property type="match status" value="1"/>
</dbReference>
<dbReference type="InterPro" id="IPR010987">
    <property type="entry name" value="Glutathione-S-Trfase_C-like"/>
</dbReference>
<evidence type="ECO:0000259" key="6">
    <source>
        <dbReference type="PROSITE" id="PS50404"/>
    </source>
</evidence>
<comment type="catalytic activity">
    <reaction evidence="5">
        <text>RX + glutathione = an S-substituted glutathione + a halide anion + H(+)</text>
        <dbReference type="Rhea" id="RHEA:16437"/>
        <dbReference type="ChEBI" id="CHEBI:15378"/>
        <dbReference type="ChEBI" id="CHEBI:16042"/>
        <dbReference type="ChEBI" id="CHEBI:17792"/>
        <dbReference type="ChEBI" id="CHEBI:57925"/>
        <dbReference type="ChEBI" id="CHEBI:90779"/>
        <dbReference type="EC" id="2.5.1.18"/>
    </reaction>
</comment>
<dbReference type="InterPro" id="IPR050983">
    <property type="entry name" value="GST_Omega/HSP26"/>
</dbReference>
<dbReference type="EC" id="2.5.1.18" evidence="5"/>
<dbReference type="SUPFAM" id="SSF52833">
    <property type="entry name" value="Thioredoxin-like"/>
    <property type="match status" value="1"/>
</dbReference>
<comment type="function">
    <text evidence="5">Exhibits glutathione-dependent thiol transferase activity. Has high dehydroascorbate reductase activity and may contribute to the recycling of ascorbic acid. Participates in the biotransformation of inorganic arsenic and reduces monomethylarsonic acid (MMA).</text>
</comment>